<accession>A0AAV4WF24</accession>
<evidence type="ECO:0000313" key="2">
    <source>
        <dbReference type="Proteomes" id="UP001054945"/>
    </source>
</evidence>
<organism evidence="1 2">
    <name type="scientific">Caerostris extrusa</name>
    <name type="common">Bark spider</name>
    <name type="synonym">Caerostris bankana</name>
    <dbReference type="NCBI Taxonomy" id="172846"/>
    <lineage>
        <taxon>Eukaryota</taxon>
        <taxon>Metazoa</taxon>
        <taxon>Ecdysozoa</taxon>
        <taxon>Arthropoda</taxon>
        <taxon>Chelicerata</taxon>
        <taxon>Arachnida</taxon>
        <taxon>Araneae</taxon>
        <taxon>Araneomorphae</taxon>
        <taxon>Entelegynae</taxon>
        <taxon>Araneoidea</taxon>
        <taxon>Araneidae</taxon>
        <taxon>Caerostris</taxon>
    </lineage>
</organism>
<dbReference type="AlphaFoldDB" id="A0AAV4WF24"/>
<protein>
    <submittedName>
        <fullName evidence="1">Uncharacterized protein</fullName>
    </submittedName>
</protein>
<sequence>MVSLGHPAFQSGFSKQWWGESDDIFHASVTSSDYLAFHGRCIRLYFCFNEIALKVISDSFKKEFWVLEKIKEHLLCSADDFLDVAN</sequence>
<keyword evidence="2" id="KW-1185">Reference proteome</keyword>
<evidence type="ECO:0000313" key="1">
    <source>
        <dbReference type="EMBL" id="GIY80675.1"/>
    </source>
</evidence>
<gene>
    <name evidence="1" type="ORF">CEXT_648891</name>
</gene>
<dbReference type="Proteomes" id="UP001054945">
    <property type="component" value="Unassembled WGS sequence"/>
</dbReference>
<name>A0AAV4WF24_CAEEX</name>
<comment type="caution">
    <text evidence="1">The sequence shown here is derived from an EMBL/GenBank/DDBJ whole genome shotgun (WGS) entry which is preliminary data.</text>
</comment>
<dbReference type="EMBL" id="BPLR01016039">
    <property type="protein sequence ID" value="GIY80675.1"/>
    <property type="molecule type" value="Genomic_DNA"/>
</dbReference>
<proteinExistence type="predicted"/>
<reference evidence="1 2" key="1">
    <citation type="submission" date="2021-06" db="EMBL/GenBank/DDBJ databases">
        <title>Caerostris extrusa draft genome.</title>
        <authorList>
            <person name="Kono N."/>
            <person name="Arakawa K."/>
        </authorList>
    </citation>
    <scope>NUCLEOTIDE SEQUENCE [LARGE SCALE GENOMIC DNA]</scope>
</reference>